<gene>
    <name evidence="2" type="ORF">D9T17_00565</name>
</gene>
<organism evidence="2 3">
    <name type="scientific">Lysobacter enzymogenes</name>
    <dbReference type="NCBI Taxonomy" id="69"/>
    <lineage>
        <taxon>Bacteria</taxon>
        <taxon>Pseudomonadati</taxon>
        <taxon>Pseudomonadota</taxon>
        <taxon>Gammaproteobacteria</taxon>
        <taxon>Lysobacterales</taxon>
        <taxon>Lysobacteraceae</taxon>
        <taxon>Lysobacter</taxon>
    </lineage>
</organism>
<proteinExistence type="predicted"/>
<protein>
    <submittedName>
        <fullName evidence="2">Uncharacterized protein</fullName>
    </submittedName>
</protein>
<sequence length="119" mass="12933">MRASQHPLSDPSETDDAHLYAYAPEFIRIDGRAVRIDKPDDGTPPQALQNMHSDPIRPVASFPPHLRLPALPTPMYGRPALPAGNVTGGELPADLPADFPGAQDNQFDGWFEIPQVVAD</sequence>
<accession>A0A3N2RPR1</accession>
<dbReference type="EMBL" id="RCTY01000001">
    <property type="protein sequence ID" value="ROU09356.1"/>
    <property type="molecule type" value="Genomic_DNA"/>
</dbReference>
<comment type="caution">
    <text evidence="2">The sequence shown here is derived from an EMBL/GenBank/DDBJ whole genome shotgun (WGS) entry which is preliminary data.</text>
</comment>
<reference evidence="2 3" key="1">
    <citation type="submission" date="2018-10" db="EMBL/GenBank/DDBJ databases">
        <title>The genome of Lysobacter enzymogenes OH11.</title>
        <authorList>
            <person name="Liu F."/>
            <person name="Zhao Y."/>
            <person name="Qian G."/>
            <person name="Chen Y."/>
            <person name="Xu H."/>
        </authorList>
    </citation>
    <scope>NUCLEOTIDE SEQUENCE [LARGE SCALE GENOMIC DNA]</scope>
    <source>
        <strain evidence="2 3">OH11</strain>
    </source>
</reference>
<dbReference type="AlphaFoldDB" id="A0A3N2RPR1"/>
<dbReference type="Proteomes" id="UP000275910">
    <property type="component" value="Unassembled WGS sequence"/>
</dbReference>
<name>A0A3N2RPR1_LYSEN</name>
<evidence type="ECO:0000256" key="1">
    <source>
        <dbReference type="SAM" id="MobiDB-lite"/>
    </source>
</evidence>
<feature type="region of interest" description="Disordered" evidence="1">
    <location>
        <begin position="38"/>
        <end position="64"/>
    </location>
</feature>
<evidence type="ECO:0000313" key="2">
    <source>
        <dbReference type="EMBL" id="ROU09356.1"/>
    </source>
</evidence>
<feature type="region of interest" description="Disordered" evidence="1">
    <location>
        <begin position="81"/>
        <end position="104"/>
    </location>
</feature>
<evidence type="ECO:0000313" key="3">
    <source>
        <dbReference type="Proteomes" id="UP000275910"/>
    </source>
</evidence>